<evidence type="ECO:0000259" key="10">
    <source>
        <dbReference type="PROSITE" id="PS00300"/>
    </source>
</evidence>
<dbReference type="Gene3D" id="1.20.120.140">
    <property type="entry name" value="Signal recognition particle SRP54, nucleotide-binding domain"/>
    <property type="match status" value="1"/>
</dbReference>
<comment type="catalytic activity">
    <reaction evidence="8">
        <text>GTP + H2O = GDP + phosphate + H(+)</text>
        <dbReference type="Rhea" id="RHEA:19669"/>
        <dbReference type="ChEBI" id="CHEBI:15377"/>
        <dbReference type="ChEBI" id="CHEBI:15378"/>
        <dbReference type="ChEBI" id="CHEBI:37565"/>
        <dbReference type="ChEBI" id="CHEBI:43474"/>
        <dbReference type="ChEBI" id="CHEBI:58189"/>
        <dbReference type="EC" id="3.6.5.4"/>
    </reaction>
</comment>
<dbReference type="SUPFAM" id="SSF47364">
    <property type="entry name" value="Domain of the SRP/SRP receptor G-proteins"/>
    <property type="match status" value="1"/>
</dbReference>
<evidence type="ECO:0000256" key="2">
    <source>
        <dbReference type="ARBA" id="ARBA00022490"/>
    </source>
</evidence>
<feature type="region of interest" description="Disordered" evidence="9">
    <location>
        <begin position="1"/>
        <end position="111"/>
    </location>
</feature>
<accession>A0A1I6KDS8</accession>
<evidence type="ECO:0000256" key="4">
    <source>
        <dbReference type="ARBA" id="ARBA00022801"/>
    </source>
</evidence>
<sequence>MFDGLKDKLGSFTSDVEEDVDEEAVEDEAAEDEAADAEAEADQPAEPDASADAGAETEDEESAGDASDEEDAEEEGESAAEPEGGEDADGEAEEAADEEAEEAEDDGSGRGFAQRAKILASGKSVIDEDDLDDHLDDLELALLSSDVEMGVAGEILEGVKENLVGETRRRLSSTGNLVRDAVREALYDVISVGQFDFEERVAEADKPVVIIFTGVNGVGKTTTIAKLSQYLEERGLSSVLANGDTYRAGANEQLQKHADNLDRTLISHEQGSDPAAVVYDAVEYAEANDVDVVLGDTAGRLHTSDDLMAQLEKIDRVVDPDMTIFVDEAVAGQDAVNRAREFNDASAIDGAILTKADADSQGGAAISVAHVTGKPILFLGTGQGYDDIERFDPEEVVDRLFEE</sequence>
<organism evidence="11 12">
    <name type="scientific">Halomicrobium zhouii</name>
    <dbReference type="NCBI Taxonomy" id="767519"/>
    <lineage>
        <taxon>Archaea</taxon>
        <taxon>Methanobacteriati</taxon>
        <taxon>Methanobacteriota</taxon>
        <taxon>Stenosarchaea group</taxon>
        <taxon>Halobacteria</taxon>
        <taxon>Halobacteriales</taxon>
        <taxon>Haloarculaceae</taxon>
        <taxon>Halomicrobium</taxon>
    </lineage>
</organism>
<dbReference type="InterPro" id="IPR013822">
    <property type="entry name" value="Signal_recog_particl_SRP54_hlx"/>
</dbReference>
<dbReference type="InterPro" id="IPR000897">
    <property type="entry name" value="SRP54_GTPase_dom"/>
</dbReference>
<comment type="subcellular location">
    <subcellularLocation>
        <location evidence="8">Cell membrane</location>
        <topology evidence="8">Peripheral membrane protein</topology>
        <orientation evidence="8">Cytoplasmic side</orientation>
    </subcellularLocation>
    <subcellularLocation>
        <location evidence="8">Cytoplasm</location>
    </subcellularLocation>
</comment>
<dbReference type="InterPro" id="IPR027417">
    <property type="entry name" value="P-loop_NTPase"/>
</dbReference>
<keyword evidence="6 8" id="KW-0472">Membrane</keyword>
<dbReference type="EMBL" id="FOZK01000001">
    <property type="protein sequence ID" value="SFR89389.1"/>
    <property type="molecule type" value="Genomic_DNA"/>
</dbReference>
<dbReference type="NCBIfam" id="TIGR00064">
    <property type="entry name" value="ftsY"/>
    <property type="match status" value="1"/>
</dbReference>
<keyword evidence="7 8" id="KW-0675">Receptor</keyword>
<keyword evidence="12" id="KW-1185">Reference proteome</keyword>
<evidence type="ECO:0000256" key="6">
    <source>
        <dbReference type="ARBA" id="ARBA00023136"/>
    </source>
</evidence>
<feature type="binding site" evidence="8">
    <location>
        <begin position="214"/>
        <end position="221"/>
    </location>
    <ligand>
        <name>GTP</name>
        <dbReference type="ChEBI" id="CHEBI:37565"/>
    </ligand>
</feature>
<dbReference type="GO" id="GO:0006614">
    <property type="term" value="P:SRP-dependent cotranslational protein targeting to membrane"/>
    <property type="evidence" value="ECO:0007669"/>
    <property type="project" value="InterPro"/>
</dbReference>
<dbReference type="SMART" id="SM00963">
    <property type="entry name" value="SRP54_N"/>
    <property type="match status" value="1"/>
</dbReference>
<dbReference type="GO" id="GO:0005737">
    <property type="term" value="C:cytoplasm"/>
    <property type="evidence" value="ECO:0007669"/>
    <property type="project" value="UniProtKB-SubCell"/>
</dbReference>
<evidence type="ECO:0000256" key="7">
    <source>
        <dbReference type="ARBA" id="ARBA00023170"/>
    </source>
</evidence>
<comment type="similarity">
    <text evidence="8">Belongs to the GTP-binding SRP family. FtsY subfamily.</text>
</comment>
<dbReference type="STRING" id="767519.SAMN05216559_0621"/>
<dbReference type="GO" id="GO:0005525">
    <property type="term" value="F:GTP binding"/>
    <property type="evidence" value="ECO:0007669"/>
    <property type="project" value="UniProtKB-UniRule"/>
</dbReference>
<dbReference type="Pfam" id="PF02881">
    <property type="entry name" value="SRP54_N"/>
    <property type="match status" value="1"/>
</dbReference>
<dbReference type="SMART" id="SM00382">
    <property type="entry name" value="AAA"/>
    <property type="match status" value="1"/>
</dbReference>
<dbReference type="HAMAP" id="MF_00920">
    <property type="entry name" value="FtsY"/>
    <property type="match status" value="1"/>
</dbReference>
<dbReference type="PANTHER" id="PTHR43134">
    <property type="entry name" value="SIGNAL RECOGNITION PARTICLE RECEPTOR SUBUNIT ALPHA"/>
    <property type="match status" value="1"/>
</dbReference>
<dbReference type="GO" id="GO:0005886">
    <property type="term" value="C:plasma membrane"/>
    <property type="evidence" value="ECO:0007669"/>
    <property type="project" value="UniProtKB-SubCell"/>
</dbReference>
<keyword evidence="5 8" id="KW-0342">GTP-binding</keyword>
<dbReference type="SUPFAM" id="SSF52540">
    <property type="entry name" value="P-loop containing nucleoside triphosphate hydrolases"/>
    <property type="match status" value="1"/>
</dbReference>
<feature type="compositionally biased region" description="Acidic residues" evidence="9">
    <location>
        <begin position="55"/>
        <end position="106"/>
    </location>
</feature>
<comment type="subunit">
    <text evidence="8">Part of the signal recognition particle protein translocation system, which is composed of SRP and FtsY.</text>
</comment>
<keyword evidence="3 8" id="KW-0547">Nucleotide-binding</keyword>
<dbReference type="Proteomes" id="UP000199062">
    <property type="component" value="Unassembled WGS sequence"/>
</dbReference>
<dbReference type="GO" id="GO:0003924">
    <property type="term" value="F:GTPase activity"/>
    <property type="evidence" value="ECO:0007669"/>
    <property type="project" value="UniProtKB-UniRule"/>
</dbReference>
<evidence type="ECO:0000256" key="8">
    <source>
        <dbReference type="HAMAP-Rule" id="MF_00920"/>
    </source>
</evidence>
<comment type="function">
    <text evidence="8">Involved in targeting and insertion of nascent membrane proteins into the cytoplasmic membrane. Acts as a receptor for the complex formed by the signal recognition particle (SRP) and the ribosome-nascent chain (RNC).</text>
</comment>
<dbReference type="AlphaFoldDB" id="A0A1I6KDS8"/>
<keyword evidence="2 8" id="KW-0963">Cytoplasm</keyword>
<evidence type="ECO:0000313" key="11">
    <source>
        <dbReference type="EMBL" id="SFR89389.1"/>
    </source>
</evidence>
<dbReference type="Pfam" id="PF00448">
    <property type="entry name" value="SRP54"/>
    <property type="match status" value="1"/>
</dbReference>
<evidence type="ECO:0000256" key="9">
    <source>
        <dbReference type="SAM" id="MobiDB-lite"/>
    </source>
</evidence>
<evidence type="ECO:0000313" key="12">
    <source>
        <dbReference type="Proteomes" id="UP000199062"/>
    </source>
</evidence>
<reference evidence="11 12" key="1">
    <citation type="submission" date="2016-10" db="EMBL/GenBank/DDBJ databases">
        <authorList>
            <person name="de Groot N.N."/>
        </authorList>
    </citation>
    <scope>NUCLEOTIDE SEQUENCE [LARGE SCALE GENOMIC DNA]</scope>
    <source>
        <strain evidence="11 12">CGMCC 1.10457</strain>
    </source>
</reference>
<dbReference type="Gene3D" id="3.40.50.300">
    <property type="entry name" value="P-loop containing nucleotide triphosphate hydrolases"/>
    <property type="match status" value="1"/>
</dbReference>
<gene>
    <name evidence="8" type="primary">ftsY</name>
    <name evidence="11" type="ORF">SAMN05216559_0621</name>
</gene>
<dbReference type="InterPro" id="IPR036225">
    <property type="entry name" value="SRP/SRP_N"/>
</dbReference>
<feature type="binding site" evidence="8">
    <location>
        <begin position="296"/>
        <end position="300"/>
    </location>
    <ligand>
        <name>GTP</name>
        <dbReference type="ChEBI" id="CHEBI:37565"/>
    </ligand>
</feature>
<dbReference type="PROSITE" id="PS00300">
    <property type="entry name" value="SRP54"/>
    <property type="match status" value="1"/>
</dbReference>
<protein>
    <recommendedName>
        <fullName evidence="8">Signal recognition particle receptor FtsY</fullName>
        <shortName evidence="8">SRP receptor</shortName>
        <ecNumber evidence="8">3.6.5.4</ecNumber>
    </recommendedName>
</protein>
<dbReference type="InterPro" id="IPR003593">
    <property type="entry name" value="AAA+_ATPase"/>
</dbReference>
<dbReference type="RefSeq" id="WP_089813771.1">
    <property type="nucleotide sequence ID" value="NZ_FOZK01000001.1"/>
</dbReference>
<feature type="domain" description="SRP54-type proteins GTP-binding" evidence="10">
    <location>
        <begin position="375"/>
        <end position="388"/>
    </location>
</feature>
<dbReference type="OrthoDB" id="372188at2157"/>
<evidence type="ECO:0000256" key="5">
    <source>
        <dbReference type="ARBA" id="ARBA00023134"/>
    </source>
</evidence>
<evidence type="ECO:0000256" key="1">
    <source>
        <dbReference type="ARBA" id="ARBA00022475"/>
    </source>
</evidence>
<dbReference type="InterPro" id="IPR042101">
    <property type="entry name" value="SRP54_N_sf"/>
</dbReference>
<dbReference type="SMART" id="SM00962">
    <property type="entry name" value="SRP54"/>
    <property type="match status" value="1"/>
</dbReference>
<keyword evidence="4 8" id="KW-0378">Hydrolase</keyword>
<dbReference type="EC" id="3.6.5.4" evidence="8"/>
<keyword evidence="1 8" id="KW-1003">Cell membrane</keyword>
<dbReference type="PANTHER" id="PTHR43134:SF1">
    <property type="entry name" value="SIGNAL RECOGNITION PARTICLE RECEPTOR SUBUNIT ALPHA"/>
    <property type="match status" value="1"/>
</dbReference>
<dbReference type="InterPro" id="IPR004390">
    <property type="entry name" value="SR_rcpt_FtsY"/>
</dbReference>
<feature type="compositionally biased region" description="Acidic residues" evidence="9">
    <location>
        <begin position="15"/>
        <end position="45"/>
    </location>
</feature>
<name>A0A1I6KDS8_9EURY</name>
<proteinExistence type="inferred from homology"/>
<evidence type="ECO:0000256" key="3">
    <source>
        <dbReference type="ARBA" id="ARBA00022741"/>
    </source>
</evidence>
<dbReference type="FunFam" id="3.40.50.300:FF:000566">
    <property type="entry name" value="Signal recognition particle receptor subunit alpha"/>
    <property type="match status" value="1"/>
</dbReference>
<dbReference type="GO" id="GO:0005047">
    <property type="term" value="F:signal recognition particle binding"/>
    <property type="evidence" value="ECO:0007669"/>
    <property type="project" value="TreeGrafter"/>
</dbReference>
<feature type="binding site" evidence="8">
    <location>
        <begin position="354"/>
        <end position="357"/>
    </location>
    <ligand>
        <name>GTP</name>
        <dbReference type="ChEBI" id="CHEBI:37565"/>
    </ligand>
</feature>